<reference evidence="2" key="1">
    <citation type="submission" date="2020-05" db="EMBL/GenBank/DDBJ databases">
        <title>Genomic Encyclopedia of Type Strains, Phase IV (KMG-V): Genome sequencing to study the core and pangenomes of soil and plant-associated prokaryotes.</title>
        <authorList>
            <person name="Whitman W."/>
        </authorList>
    </citation>
    <scope>NUCLEOTIDE SEQUENCE</scope>
    <source>
        <strain evidence="2">16F</strain>
    </source>
</reference>
<organism evidence="2 3">
    <name type="scientific">Frigoriflavimonas asaccharolytica</name>
    <dbReference type="NCBI Taxonomy" id="2735899"/>
    <lineage>
        <taxon>Bacteria</taxon>
        <taxon>Pseudomonadati</taxon>
        <taxon>Bacteroidota</taxon>
        <taxon>Flavobacteriia</taxon>
        <taxon>Flavobacteriales</taxon>
        <taxon>Weeksellaceae</taxon>
        <taxon>Frigoriflavimonas</taxon>
    </lineage>
</organism>
<keyword evidence="1" id="KW-0732">Signal</keyword>
<evidence type="ECO:0000313" key="2">
    <source>
        <dbReference type="EMBL" id="NRS93959.1"/>
    </source>
</evidence>
<dbReference type="Proteomes" id="UP000610746">
    <property type="component" value="Unassembled WGS sequence"/>
</dbReference>
<evidence type="ECO:0000256" key="1">
    <source>
        <dbReference type="SAM" id="SignalP"/>
    </source>
</evidence>
<comment type="caution">
    <text evidence="2">The sequence shown here is derived from an EMBL/GenBank/DDBJ whole genome shotgun (WGS) entry which is preliminary data.</text>
</comment>
<keyword evidence="3" id="KW-1185">Reference proteome</keyword>
<protein>
    <submittedName>
        <fullName evidence="2">Uncharacterized protein</fullName>
    </submittedName>
</protein>
<dbReference type="AlphaFoldDB" id="A0A8J8GCZ1"/>
<evidence type="ECO:0000313" key="3">
    <source>
        <dbReference type="Proteomes" id="UP000610746"/>
    </source>
</evidence>
<proteinExistence type="predicted"/>
<accession>A0A8J8GCZ1</accession>
<gene>
    <name evidence="2" type="ORF">HNQ03_003051</name>
</gene>
<dbReference type="RefSeq" id="WP_173780496.1">
    <property type="nucleotide sequence ID" value="NZ_JABSNO010000034.1"/>
</dbReference>
<name>A0A8J8GCZ1_9FLAO</name>
<sequence length="169" mass="18459">MKKNNFYKIRYCTFLMMFISFVSASAVTLPTGGILVNQPDLKVEVSSQGTTYTAFNEVETMYKISNTGDQNSTGLITLTVNIRAEKGSFTYTLPAGWSLQSKTDMSYIFVSNNIIAVNTSDTITINYISNGGMNKSNQASFSAKLNNGSGGESNFDNNMGSVTLDRIKN</sequence>
<dbReference type="EMBL" id="JABSNO010000034">
    <property type="protein sequence ID" value="NRS93959.1"/>
    <property type="molecule type" value="Genomic_DNA"/>
</dbReference>
<feature type="signal peptide" evidence="1">
    <location>
        <begin position="1"/>
        <end position="24"/>
    </location>
</feature>
<feature type="chain" id="PRO_5035267839" evidence="1">
    <location>
        <begin position="25"/>
        <end position="169"/>
    </location>
</feature>